<name>A0A2M8WQC6_9RHOB</name>
<protein>
    <recommendedName>
        <fullName evidence="4">VOC domain-containing protein</fullName>
    </recommendedName>
</protein>
<dbReference type="SUPFAM" id="SSF54593">
    <property type="entry name" value="Glyoxalase/Bleomycin resistance protein/Dihydroxybiphenyl dioxygenase"/>
    <property type="match status" value="1"/>
</dbReference>
<dbReference type="RefSeq" id="WP_100367854.1">
    <property type="nucleotide sequence ID" value="NZ_PGTY01000001.1"/>
</dbReference>
<dbReference type="OrthoDB" id="9813630at2"/>
<dbReference type="EMBL" id="PGTY01000001">
    <property type="protein sequence ID" value="PJI93114.1"/>
    <property type="molecule type" value="Genomic_DNA"/>
</dbReference>
<gene>
    <name evidence="2" type="ORF">BC777_1983</name>
</gene>
<keyword evidence="3" id="KW-1185">Reference proteome</keyword>
<proteinExistence type="predicted"/>
<dbReference type="Proteomes" id="UP000228531">
    <property type="component" value="Unassembled WGS sequence"/>
</dbReference>
<keyword evidence="1" id="KW-0812">Transmembrane</keyword>
<organism evidence="2 3">
    <name type="scientific">Yoonia maricola</name>
    <dbReference type="NCBI Taxonomy" id="420999"/>
    <lineage>
        <taxon>Bacteria</taxon>
        <taxon>Pseudomonadati</taxon>
        <taxon>Pseudomonadota</taxon>
        <taxon>Alphaproteobacteria</taxon>
        <taxon>Rhodobacterales</taxon>
        <taxon>Paracoccaceae</taxon>
        <taxon>Yoonia</taxon>
    </lineage>
</organism>
<evidence type="ECO:0000256" key="1">
    <source>
        <dbReference type="SAM" id="Phobius"/>
    </source>
</evidence>
<dbReference type="InterPro" id="IPR029068">
    <property type="entry name" value="Glyas_Bleomycin-R_OHBP_Dase"/>
</dbReference>
<comment type="caution">
    <text evidence="2">The sequence shown here is derived from an EMBL/GenBank/DDBJ whole genome shotgun (WGS) entry which is preliminary data.</text>
</comment>
<keyword evidence="1" id="KW-0472">Membrane</keyword>
<evidence type="ECO:0008006" key="4">
    <source>
        <dbReference type="Google" id="ProtNLM"/>
    </source>
</evidence>
<evidence type="ECO:0000313" key="2">
    <source>
        <dbReference type="EMBL" id="PJI93114.1"/>
    </source>
</evidence>
<accession>A0A2M8WQC6</accession>
<dbReference type="AlphaFoldDB" id="A0A2M8WQC6"/>
<reference evidence="2 3" key="1">
    <citation type="submission" date="2017-11" db="EMBL/GenBank/DDBJ databases">
        <title>Genomic Encyclopedia of Archaeal and Bacterial Type Strains, Phase II (KMG-II): From Individual Species to Whole Genera.</title>
        <authorList>
            <person name="Goeker M."/>
        </authorList>
    </citation>
    <scope>NUCLEOTIDE SEQUENCE [LARGE SCALE GENOMIC DNA]</scope>
    <source>
        <strain evidence="2 3">DSM 29128</strain>
    </source>
</reference>
<evidence type="ECO:0000313" key="3">
    <source>
        <dbReference type="Proteomes" id="UP000228531"/>
    </source>
</evidence>
<feature type="transmembrane region" description="Helical" evidence="1">
    <location>
        <begin position="6"/>
        <end position="25"/>
    </location>
</feature>
<dbReference type="Gene3D" id="3.10.180.10">
    <property type="entry name" value="2,3-Dihydroxybiphenyl 1,2-Dioxygenase, domain 1"/>
    <property type="match status" value="1"/>
</dbReference>
<sequence>MEIPFLGIEISATLILFLMVLAWLYHGYKQRERDLNEEDPRPKIKQRGRGMDFSASRDAAQLNARFQQAFIPMEPHEEDALRAFYLDELGLTEMRAPNYPKDVDGFWAVSGTRQIYFGTQPSFAFDVHALPSFPIANIKTVAQQLAASGHPVVWDNSTAYVQRLIVTDPAGTQIALIRG</sequence>
<keyword evidence="1" id="KW-1133">Transmembrane helix</keyword>